<feature type="region of interest" description="Disordered" evidence="2">
    <location>
        <begin position="448"/>
        <end position="475"/>
    </location>
</feature>
<dbReference type="PROSITE" id="PS00571">
    <property type="entry name" value="AMIDASES"/>
    <property type="match status" value="1"/>
</dbReference>
<dbReference type="Pfam" id="PF01425">
    <property type="entry name" value="Amidase"/>
    <property type="match status" value="1"/>
</dbReference>
<dbReference type="RefSeq" id="WP_169396320.1">
    <property type="nucleotide sequence ID" value="NZ_BAAAJH010000035.1"/>
</dbReference>
<evidence type="ECO:0000313" key="5">
    <source>
        <dbReference type="Proteomes" id="UP001296706"/>
    </source>
</evidence>
<dbReference type="Proteomes" id="UP001296706">
    <property type="component" value="Unassembled WGS sequence"/>
</dbReference>
<evidence type="ECO:0000313" key="4">
    <source>
        <dbReference type="EMBL" id="NMH78250.1"/>
    </source>
</evidence>
<dbReference type="InterPro" id="IPR020556">
    <property type="entry name" value="Amidase_CS"/>
</dbReference>
<comment type="similarity">
    <text evidence="1">Belongs to the amidase family.</text>
</comment>
<dbReference type="SUPFAM" id="SSF75304">
    <property type="entry name" value="Amidase signature (AS) enzymes"/>
    <property type="match status" value="1"/>
</dbReference>
<sequence>MALDVTALTAAEIAARVHDGRLSAADVARAHLARIADREPSVGAFQEHDPERVLAEAGAVDTRSDRFALPLAGVPVAIKDNIDVAGYPTRHGSVATSAEPARRDDDLVKRLRAAGAVVIGKTKMPELAIWGFTHSAFGVTCNPLDPALDPGGSSGGSAAAVAAGMAVLALGTDGGGSIRIPAAYCGLVGVKPGAGVVPLPGGAEQHWRGLTATGAMARTASDAALMLAVLRGGGEAGDDGVAYGGPARIALSLRHPSPVGRLHPDHRAAAVGAAARLRAGPNRATVTLADPPYSHTLVTQWTRRWHAGIADEFADLGLDERKVERRTATVVRKGRRVQRMRMPDPAAAAAWRGRFLDWLDAGGHDLLLSPAVAGPPLRAGALQNRRYLPTVLVSAARVPYTQAWNLAGLPAVVAPVTVRGAPVGVQLVGRPGDELKLLAAAASLEGRPVPATAGSPRPRWPPRIAAKPLSRNVVA</sequence>
<dbReference type="Gene3D" id="3.90.1300.10">
    <property type="entry name" value="Amidase signature (AS) domain"/>
    <property type="match status" value="1"/>
</dbReference>
<reference evidence="4 5" key="1">
    <citation type="submission" date="2020-04" db="EMBL/GenBank/DDBJ databases">
        <authorList>
            <person name="Klaysubun C."/>
            <person name="Duangmal K."/>
            <person name="Lipun K."/>
        </authorList>
    </citation>
    <scope>NUCLEOTIDE SEQUENCE [LARGE SCALE GENOMIC DNA]</scope>
    <source>
        <strain evidence="4 5">JCM 11839</strain>
    </source>
</reference>
<accession>A0ABX1RFV4</accession>
<keyword evidence="5" id="KW-1185">Reference proteome</keyword>
<name>A0ABX1RFV4_9PSEU</name>
<dbReference type="EMBL" id="JAAXKY010000039">
    <property type="protein sequence ID" value="NMH78250.1"/>
    <property type="molecule type" value="Genomic_DNA"/>
</dbReference>
<dbReference type="InterPro" id="IPR023631">
    <property type="entry name" value="Amidase_dom"/>
</dbReference>
<dbReference type="PANTHER" id="PTHR11895">
    <property type="entry name" value="TRANSAMIDASE"/>
    <property type="match status" value="1"/>
</dbReference>
<organism evidence="4 5">
    <name type="scientific">Pseudonocardia xinjiangensis</name>
    <dbReference type="NCBI Taxonomy" id="75289"/>
    <lineage>
        <taxon>Bacteria</taxon>
        <taxon>Bacillati</taxon>
        <taxon>Actinomycetota</taxon>
        <taxon>Actinomycetes</taxon>
        <taxon>Pseudonocardiales</taxon>
        <taxon>Pseudonocardiaceae</taxon>
        <taxon>Pseudonocardia</taxon>
    </lineage>
</organism>
<evidence type="ECO:0000256" key="1">
    <source>
        <dbReference type="ARBA" id="ARBA00009199"/>
    </source>
</evidence>
<dbReference type="InterPro" id="IPR000120">
    <property type="entry name" value="Amidase"/>
</dbReference>
<feature type="domain" description="Amidase" evidence="3">
    <location>
        <begin position="27"/>
        <end position="438"/>
    </location>
</feature>
<proteinExistence type="inferred from homology"/>
<evidence type="ECO:0000256" key="2">
    <source>
        <dbReference type="SAM" id="MobiDB-lite"/>
    </source>
</evidence>
<dbReference type="InterPro" id="IPR036928">
    <property type="entry name" value="AS_sf"/>
</dbReference>
<evidence type="ECO:0000259" key="3">
    <source>
        <dbReference type="Pfam" id="PF01425"/>
    </source>
</evidence>
<protein>
    <submittedName>
        <fullName evidence="4">Amidase</fullName>
    </submittedName>
</protein>
<comment type="caution">
    <text evidence="4">The sequence shown here is derived from an EMBL/GenBank/DDBJ whole genome shotgun (WGS) entry which is preliminary data.</text>
</comment>
<dbReference type="PANTHER" id="PTHR11895:SF7">
    <property type="entry name" value="GLUTAMYL-TRNA(GLN) AMIDOTRANSFERASE SUBUNIT A, MITOCHONDRIAL"/>
    <property type="match status" value="1"/>
</dbReference>
<gene>
    <name evidence="4" type="ORF">HF577_14290</name>
</gene>